<gene>
    <name evidence="1" type="ORF">FYK55_00460</name>
</gene>
<evidence type="ECO:0000313" key="2">
    <source>
        <dbReference type="Proteomes" id="UP000324479"/>
    </source>
</evidence>
<sequence length="137" mass="14770">MNSNPLGKFHGKGFVAGALTALAVAGLLGAGNSANSKVDALQQRFLILKSTPVRGAANGYQSHQLMVCPHYGKINQDSLKFRVEHETQEFTMIIVVSEGNSFKRGDIISFSAMHVLRLTPGSRITRHLPDGGQELVP</sequence>
<evidence type="ECO:0000313" key="1">
    <source>
        <dbReference type="EMBL" id="KAA5546932.1"/>
    </source>
</evidence>
<comment type="caution">
    <text evidence="1">The sequence shown here is derived from an EMBL/GenBank/DDBJ whole genome shotgun (WGS) entry which is preliminary data.</text>
</comment>
<protein>
    <submittedName>
        <fullName evidence="1">Uncharacterized protein</fullName>
    </submittedName>
</protein>
<name>A0A5M6DKZ6_9BACT</name>
<dbReference type="RefSeq" id="WP_150074040.1">
    <property type="nucleotide sequence ID" value="NZ_VWOX01000001.1"/>
</dbReference>
<dbReference type="AlphaFoldDB" id="A0A5M6DKZ6"/>
<proteinExistence type="predicted"/>
<dbReference type="Proteomes" id="UP000324479">
    <property type="component" value="Unassembled WGS sequence"/>
</dbReference>
<organism evidence="1 2">
    <name type="scientific">Roseiconus nitratireducens</name>
    <dbReference type="NCBI Taxonomy" id="2605748"/>
    <lineage>
        <taxon>Bacteria</taxon>
        <taxon>Pseudomonadati</taxon>
        <taxon>Planctomycetota</taxon>
        <taxon>Planctomycetia</taxon>
        <taxon>Pirellulales</taxon>
        <taxon>Pirellulaceae</taxon>
        <taxon>Roseiconus</taxon>
    </lineage>
</organism>
<accession>A0A5M6DKZ6</accession>
<dbReference type="EMBL" id="VWOX01000001">
    <property type="protein sequence ID" value="KAA5546932.1"/>
    <property type="molecule type" value="Genomic_DNA"/>
</dbReference>
<reference evidence="1 2" key="1">
    <citation type="submission" date="2019-08" db="EMBL/GenBank/DDBJ databases">
        <authorList>
            <person name="Dhanesh K."/>
            <person name="Kumar G."/>
            <person name="Sasikala C."/>
            <person name="Venkata Ramana C."/>
        </authorList>
    </citation>
    <scope>NUCLEOTIDE SEQUENCE [LARGE SCALE GENOMIC DNA]</scope>
    <source>
        <strain evidence="1 2">JC645</strain>
    </source>
</reference>
<keyword evidence="2" id="KW-1185">Reference proteome</keyword>